<evidence type="ECO:0000259" key="4">
    <source>
        <dbReference type="Pfam" id="PF01406"/>
    </source>
</evidence>
<dbReference type="Proteomes" id="UP001374535">
    <property type="component" value="Chromosome 9"/>
</dbReference>
<protein>
    <recommendedName>
        <fullName evidence="4">tRNA synthetases class I catalytic domain-containing protein</fullName>
    </recommendedName>
</protein>
<evidence type="ECO:0000256" key="1">
    <source>
        <dbReference type="ARBA" id="ARBA00022598"/>
    </source>
</evidence>
<dbReference type="Gene3D" id="3.40.50.620">
    <property type="entry name" value="HUPs"/>
    <property type="match status" value="1"/>
</dbReference>
<dbReference type="GO" id="GO:0005737">
    <property type="term" value="C:cytoplasm"/>
    <property type="evidence" value="ECO:0007669"/>
    <property type="project" value="TreeGrafter"/>
</dbReference>
<evidence type="ECO:0000313" key="6">
    <source>
        <dbReference type="Proteomes" id="UP001374535"/>
    </source>
</evidence>
<dbReference type="InterPro" id="IPR032678">
    <property type="entry name" value="tRNA-synt_1_cat_dom"/>
</dbReference>
<dbReference type="Pfam" id="PF01406">
    <property type="entry name" value="tRNA-synt_1e"/>
    <property type="match status" value="1"/>
</dbReference>
<keyword evidence="3" id="KW-0067">ATP-binding</keyword>
<organism evidence="5 6">
    <name type="scientific">Vigna mungo</name>
    <name type="common">Black gram</name>
    <name type="synonym">Phaseolus mungo</name>
    <dbReference type="NCBI Taxonomy" id="3915"/>
    <lineage>
        <taxon>Eukaryota</taxon>
        <taxon>Viridiplantae</taxon>
        <taxon>Streptophyta</taxon>
        <taxon>Embryophyta</taxon>
        <taxon>Tracheophyta</taxon>
        <taxon>Spermatophyta</taxon>
        <taxon>Magnoliopsida</taxon>
        <taxon>eudicotyledons</taxon>
        <taxon>Gunneridae</taxon>
        <taxon>Pentapetalae</taxon>
        <taxon>rosids</taxon>
        <taxon>fabids</taxon>
        <taxon>Fabales</taxon>
        <taxon>Fabaceae</taxon>
        <taxon>Papilionoideae</taxon>
        <taxon>50 kb inversion clade</taxon>
        <taxon>NPAAA clade</taxon>
        <taxon>indigoferoid/millettioid clade</taxon>
        <taxon>Phaseoleae</taxon>
        <taxon>Vigna</taxon>
    </lineage>
</organism>
<dbReference type="PANTHER" id="PTHR10890:SF26">
    <property type="entry name" value="CYSTEINE--TRNA LIGASE 1, CYTOPLASMIC-RELATED"/>
    <property type="match status" value="1"/>
</dbReference>
<keyword evidence="1" id="KW-0436">Ligase</keyword>
<evidence type="ECO:0000256" key="2">
    <source>
        <dbReference type="ARBA" id="ARBA00022741"/>
    </source>
</evidence>
<dbReference type="SUPFAM" id="SSF52374">
    <property type="entry name" value="Nucleotidylyl transferase"/>
    <property type="match status" value="1"/>
</dbReference>
<dbReference type="InterPro" id="IPR014729">
    <property type="entry name" value="Rossmann-like_a/b/a_fold"/>
</dbReference>
<gene>
    <name evidence="5" type="ORF">V8G54_029404</name>
</gene>
<dbReference type="EMBL" id="CP144692">
    <property type="protein sequence ID" value="WVY97253.1"/>
    <property type="molecule type" value="Genomic_DNA"/>
</dbReference>
<keyword evidence="2" id="KW-0547">Nucleotide-binding</keyword>
<dbReference type="PRINTS" id="PR00983">
    <property type="entry name" value="TRNASYNTHCYS"/>
</dbReference>
<dbReference type="InterPro" id="IPR024909">
    <property type="entry name" value="Cys-tRNA/MSH_ligase"/>
</dbReference>
<name>A0AAQ3MUN6_VIGMU</name>
<dbReference type="GO" id="GO:0005524">
    <property type="term" value="F:ATP binding"/>
    <property type="evidence" value="ECO:0007669"/>
    <property type="project" value="UniProtKB-KW"/>
</dbReference>
<sequence length="102" mass="11712">MAEEEVGGFRIYNSMTQQKEIFKTKTPGKVSMYVCGVTAYDFSHLGHARAAVSFDILYRYLKHLGYEVTYVRNFTDVDDKSCNSRVFRPYHHSVAIFVATSL</sequence>
<keyword evidence="6" id="KW-1185">Reference proteome</keyword>
<feature type="domain" description="tRNA synthetases class I catalytic" evidence="4">
    <location>
        <begin position="22"/>
        <end position="82"/>
    </location>
</feature>
<accession>A0AAQ3MUN6</accession>
<reference evidence="5 6" key="1">
    <citation type="journal article" date="2023" name="Life. Sci Alliance">
        <title>Evolutionary insights into 3D genome organization and epigenetic landscape of Vigna mungo.</title>
        <authorList>
            <person name="Junaid A."/>
            <person name="Singh B."/>
            <person name="Bhatia S."/>
        </authorList>
    </citation>
    <scope>NUCLEOTIDE SEQUENCE [LARGE SCALE GENOMIC DNA]</scope>
    <source>
        <strain evidence="5">Urdbean</strain>
    </source>
</reference>
<dbReference type="AlphaFoldDB" id="A0AAQ3MUN6"/>
<evidence type="ECO:0000313" key="5">
    <source>
        <dbReference type="EMBL" id="WVY97253.1"/>
    </source>
</evidence>
<dbReference type="GO" id="GO:0004817">
    <property type="term" value="F:cysteine-tRNA ligase activity"/>
    <property type="evidence" value="ECO:0007669"/>
    <property type="project" value="TreeGrafter"/>
</dbReference>
<proteinExistence type="predicted"/>
<dbReference type="GO" id="GO:0006423">
    <property type="term" value="P:cysteinyl-tRNA aminoacylation"/>
    <property type="evidence" value="ECO:0007669"/>
    <property type="project" value="TreeGrafter"/>
</dbReference>
<evidence type="ECO:0000256" key="3">
    <source>
        <dbReference type="ARBA" id="ARBA00022840"/>
    </source>
</evidence>
<dbReference type="PANTHER" id="PTHR10890">
    <property type="entry name" value="CYSTEINYL-TRNA SYNTHETASE"/>
    <property type="match status" value="1"/>
</dbReference>